<evidence type="ECO:0000256" key="2">
    <source>
        <dbReference type="ARBA" id="ARBA00022448"/>
    </source>
</evidence>
<gene>
    <name evidence="9" type="ORF">J2Z64_003844</name>
</gene>
<feature type="domain" description="Citrate transporter-like" evidence="8">
    <location>
        <begin position="14"/>
        <end position="119"/>
    </location>
</feature>
<evidence type="ECO:0000256" key="6">
    <source>
        <dbReference type="ARBA" id="ARBA00023136"/>
    </source>
</evidence>
<dbReference type="EMBL" id="JAGGMB010000017">
    <property type="protein sequence ID" value="MBP2079546.1"/>
    <property type="molecule type" value="Genomic_DNA"/>
</dbReference>
<sequence>MQLALTFIILIMTIILFMSSRIRADFVALLALLSMVITGILTPVEALSGFSNNVVILVAGLFIVGAGLLRTGLAQMAWRYVIALVGKERDKIIFLFAPYCRHCRWFMSNTGTVALMLVIPLFSRFDCIDNAVLLSVHNS</sequence>
<evidence type="ECO:0000256" key="7">
    <source>
        <dbReference type="SAM" id="Phobius"/>
    </source>
</evidence>
<dbReference type="PANTHER" id="PTHR43652:SF1">
    <property type="entry name" value="RESPONSE REGULATOR"/>
    <property type="match status" value="1"/>
</dbReference>
<keyword evidence="6 7" id="KW-0472">Membrane</keyword>
<keyword evidence="2" id="KW-0813">Transport</keyword>
<proteinExistence type="predicted"/>
<protein>
    <submittedName>
        <fullName evidence="9">Di/tricarboxylate transporter</fullName>
    </submittedName>
</protein>
<evidence type="ECO:0000256" key="3">
    <source>
        <dbReference type="ARBA" id="ARBA00022692"/>
    </source>
</evidence>
<accession>A0A9X0Z1B9</accession>
<dbReference type="Pfam" id="PF03600">
    <property type="entry name" value="CitMHS"/>
    <property type="match status" value="1"/>
</dbReference>
<dbReference type="InterPro" id="IPR004680">
    <property type="entry name" value="Cit_transptr-like_dom"/>
</dbReference>
<dbReference type="AlphaFoldDB" id="A0A9X0Z1B9"/>
<dbReference type="GO" id="GO:0005886">
    <property type="term" value="C:plasma membrane"/>
    <property type="evidence" value="ECO:0007669"/>
    <property type="project" value="TreeGrafter"/>
</dbReference>
<evidence type="ECO:0000256" key="1">
    <source>
        <dbReference type="ARBA" id="ARBA00004141"/>
    </source>
</evidence>
<dbReference type="Proteomes" id="UP001138793">
    <property type="component" value="Unassembled WGS sequence"/>
</dbReference>
<keyword evidence="4" id="KW-0677">Repeat</keyword>
<dbReference type="GO" id="GO:0055085">
    <property type="term" value="P:transmembrane transport"/>
    <property type="evidence" value="ECO:0007669"/>
    <property type="project" value="InterPro"/>
</dbReference>
<comment type="subcellular location">
    <subcellularLocation>
        <location evidence="1">Membrane</location>
        <topology evidence="1">Multi-pass membrane protein</topology>
    </subcellularLocation>
</comment>
<evidence type="ECO:0000313" key="10">
    <source>
        <dbReference type="Proteomes" id="UP001138793"/>
    </source>
</evidence>
<dbReference type="RefSeq" id="WP_245347852.1">
    <property type="nucleotide sequence ID" value="NZ_JAGGMB010000017.1"/>
</dbReference>
<keyword evidence="5 7" id="KW-1133">Transmembrane helix</keyword>
<evidence type="ECO:0000256" key="5">
    <source>
        <dbReference type="ARBA" id="ARBA00022989"/>
    </source>
</evidence>
<organism evidence="9 10">
    <name type="scientific">Oceanobacillus polygoni</name>
    <dbReference type="NCBI Taxonomy" id="1235259"/>
    <lineage>
        <taxon>Bacteria</taxon>
        <taxon>Bacillati</taxon>
        <taxon>Bacillota</taxon>
        <taxon>Bacilli</taxon>
        <taxon>Bacillales</taxon>
        <taxon>Bacillaceae</taxon>
        <taxon>Oceanobacillus</taxon>
    </lineage>
</organism>
<reference evidence="9" key="1">
    <citation type="submission" date="2021-03" db="EMBL/GenBank/DDBJ databases">
        <title>Genomic Encyclopedia of Type Strains, Phase IV (KMG-IV): sequencing the most valuable type-strain genomes for metagenomic binning, comparative biology and taxonomic classification.</title>
        <authorList>
            <person name="Goeker M."/>
        </authorList>
    </citation>
    <scope>NUCLEOTIDE SEQUENCE</scope>
    <source>
        <strain evidence="9">DSM 107338</strain>
    </source>
</reference>
<dbReference type="PANTHER" id="PTHR43652">
    <property type="entry name" value="BASIC AMINO ACID ANTIPORTER YFCC-RELATED"/>
    <property type="match status" value="1"/>
</dbReference>
<comment type="caution">
    <text evidence="9">The sequence shown here is derived from an EMBL/GenBank/DDBJ whole genome shotgun (WGS) entry which is preliminary data.</text>
</comment>
<evidence type="ECO:0000259" key="8">
    <source>
        <dbReference type="Pfam" id="PF03600"/>
    </source>
</evidence>
<evidence type="ECO:0000256" key="4">
    <source>
        <dbReference type="ARBA" id="ARBA00022737"/>
    </source>
</evidence>
<keyword evidence="10" id="KW-1185">Reference proteome</keyword>
<dbReference type="InterPro" id="IPR051679">
    <property type="entry name" value="DASS-Related_Transporters"/>
</dbReference>
<keyword evidence="3 7" id="KW-0812">Transmembrane</keyword>
<feature type="transmembrane region" description="Helical" evidence="7">
    <location>
        <begin position="48"/>
        <end position="69"/>
    </location>
</feature>
<name>A0A9X0Z1B9_9BACI</name>
<evidence type="ECO:0000313" key="9">
    <source>
        <dbReference type="EMBL" id="MBP2079546.1"/>
    </source>
</evidence>